<dbReference type="AlphaFoldDB" id="A0A0C9ZZZ2"/>
<organism evidence="1 2">
    <name type="scientific">Pisolithus microcarpus 441</name>
    <dbReference type="NCBI Taxonomy" id="765257"/>
    <lineage>
        <taxon>Eukaryota</taxon>
        <taxon>Fungi</taxon>
        <taxon>Dikarya</taxon>
        <taxon>Basidiomycota</taxon>
        <taxon>Agaricomycotina</taxon>
        <taxon>Agaricomycetes</taxon>
        <taxon>Agaricomycetidae</taxon>
        <taxon>Boletales</taxon>
        <taxon>Sclerodermatineae</taxon>
        <taxon>Pisolithaceae</taxon>
        <taxon>Pisolithus</taxon>
    </lineage>
</organism>
<keyword evidence="2" id="KW-1185">Reference proteome</keyword>
<dbReference type="EMBL" id="KN833708">
    <property type="protein sequence ID" value="KIK25368.1"/>
    <property type="molecule type" value="Genomic_DNA"/>
</dbReference>
<protein>
    <recommendedName>
        <fullName evidence="3">Ubiquitin-like protease family profile domain-containing protein</fullName>
    </recommendedName>
</protein>
<reference evidence="2" key="2">
    <citation type="submission" date="2015-01" db="EMBL/GenBank/DDBJ databases">
        <title>Evolutionary Origins and Diversification of the Mycorrhizal Mutualists.</title>
        <authorList>
            <consortium name="DOE Joint Genome Institute"/>
            <consortium name="Mycorrhizal Genomics Consortium"/>
            <person name="Kohler A."/>
            <person name="Kuo A."/>
            <person name="Nagy L.G."/>
            <person name="Floudas D."/>
            <person name="Copeland A."/>
            <person name="Barry K.W."/>
            <person name="Cichocki N."/>
            <person name="Veneault-Fourrey C."/>
            <person name="LaButti K."/>
            <person name="Lindquist E.A."/>
            <person name="Lipzen A."/>
            <person name="Lundell T."/>
            <person name="Morin E."/>
            <person name="Murat C."/>
            <person name="Riley R."/>
            <person name="Ohm R."/>
            <person name="Sun H."/>
            <person name="Tunlid A."/>
            <person name="Henrissat B."/>
            <person name="Grigoriev I.V."/>
            <person name="Hibbett D.S."/>
            <person name="Martin F."/>
        </authorList>
    </citation>
    <scope>NUCLEOTIDE SEQUENCE [LARGE SCALE GENOMIC DNA]</scope>
    <source>
        <strain evidence="2">441</strain>
    </source>
</reference>
<name>A0A0C9ZZZ2_9AGAM</name>
<accession>A0A0C9ZZZ2</accession>
<dbReference type="OrthoDB" id="2976051at2759"/>
<gene>
    <name evidence="1" type="ORF">PISMIDRAFT_96830</name>
</gene>
<dbReference type="HOGENOM" id="CLU_192616_0_0_1"/>
<proteinExistence type="predicted"/>
<reference evidence="1 2" key="1">
    <citation type="submission" date="2014-04" db="EMBL/GenBank/DDBJ databases">
        <authorList>
            <consortium name="DOE Joint Genome Institute"/>
            <person name="Kuo A."/>
            <person name="Kohler A."/>
            <person name="Costa M.D."/>
            <person name="Nagy L.G."/>
            <person name="Floudas D."/>
            <person name="Copeland A."/>
            <person name="Barry K.W."/>
            <person name="Cichocki N."/>
            <person name="Veneault-Fourrey C."/>
            <person name="LaButti K."/>
            <person name="Lindquist E.A."/>
            <person name="Lipzen A."/>
            <person name="Lundell T."/>
            <person name="Morin E."/>
            <person name="Murat C."/>
            <person name="Sun H."/>
            <person name="Tunlid A."/>
            <person name="Henrissat B."/>
            <person name="Grigoriev I.V."/>
            <person name="Hibbett D.S."/>
            <person name="Martin F."/>
            <person name="Nordberg H.P."/>
            <person name="Cantor M.N."/>
            <person name="Hua S.X."/>
        </authorList>
    </citation>
    <scope>NUCLEOTIDE SEQUENCE [LARGE SCALE GENOMIC DNA]</scope>
    <source>
        <strain evidence="1 2">441</strain>
    </source>
</reference>
<sequence length="58" mass="6466">LAECKPWRKDIQDIAQLIGQLSHIASERAMAPTRDLDAWSAQPVITDPIQSNDYDCGL</sequence>
<evidence type="ECO:0000313" key="2">
    <source>
        <dbReference type="Proteomes" id="UP000054018"/>
    </source>
</evidence>
<feature type="non-terminal residue" evidence="1">
    <location>
        <position position="1"/>
    </location>
</feature>
<evidence type="ECO:0008006" key="3">
    <source>
        <dbReference type="Google" id="ProtNLM"/>
    </source>
</evidence>
<evidence type="ECO:0000313" key="1">
    <source>
        <dbReference type="EMBL" id="KIK25368.1"/>
    </source>
</evidence>
<dbReference type="Proteomes" id="UP000054018">
    <property type="component" value="Unassembled WGS sequence"/>
</dbReference>